<name>A0A1H9WCR7_9SPHI</name>
<evidence type="ECO:0000313" key="1">
    <source>
        <dbReference type="EMBL" id="SES31635.1"/>
    </source>
</evidence>
<dbReference type="RefSeq" id="WP_090890122.1">
    <property type="nucleotide sequence ID" value="NZ_FOGG01000072.1"/>
</dbReference>
<protein>
    <submittedName>
        <fullName evidence="1">Uncharacterized protein</fullName>
    </submittedName>
</protein>
<accession>A0A1H9WCR7</accession>
<proteinExistence type="predicted"/>
<keyword evidence="2" id="KW-1185">Reference proteome</keyword>
<evidence type="ECO:0000313" key="2">
    <source>
        <dbReference type="Proteomes" id="UP000199572"/>
    </source>
</evidence>
<dbReference type="EMBL" id="FOGG01000072">
    <property type="protein sequence ID" value="SES31635.1"/>
    <property type="molecule type" value="Genomic_DNA"/>
</dbReference>
<gene>
    <name evidence="1" type="ORF">SAMN04488023_1721</name>
</gene>
<dbReference type="Proteomes" id="UP000199572">
    <property type="component" value="Unassembled WGS sequence"/>
</dbReference>
<organism evidence="1 2">
    <name type="scientific">Pedobacter rhizosphaerae</name>
    <dbReference type="NCBI Taxonomy" id="390241"/>
    <lineage>
        <taxon>Bacteria</taxon>
        <taxon>Pseudomonadati</taxon>
        <taxon>Bacteroidota</taxon>
        <taxon>Sphingobacteriia</taxon>
        <taxon>Sphingobacteriales</taxon>
        <taxon>Sphingobacteriaceae</taxon>
        <taxon>Pedobacter</taxon>
    </lineage>
</organism>
<reference evidence="1 2" key="1">
    <citation type="submission" date="2016-10" db="EMBL/GenBank/DDBJ databases">
        <authorList>
            <person name="de Groot N.N."/>
        </authorList>
    </citation>
    <scope>NUCLEOTIDE SEQUENCE [LARGE SCALE GENOMIC DNA]</scope>
    <source>
        <strain evidence="1 2">DSM 18610</strain>
    </source>
</reference>
<sequence>MAPEIIRALFFALDELRAIAEKGNQGLAWNEQEDALLVERFNEGIKITQLAKLHSRTYGAIKARLLKLELLQK</sequence>
<dbReference type="OrthoDB" id="6637817at2"/>
<dbReference type="AlphaFoldDB" id="A0A1H9WCR7"/>